<organism evidence="1 2">
    <name type="scientific">Alkalihalobacterium chitinilyticum</name>
    <dbReference type="NCBI Taxonomy" id="2980103"/>
    <lineage>
        <taxon>Bacteria</taxon>
        <taxon>Bacillati</taxon>
        <taxon>Bacillota</taxon>
        <taxon>Bacilli</taxon>
        <taxon>Bacillales</taxon>
        <taxon>Bacillaceae</taxon>
        <taxon>Alkalihalobacterium</taxon>
    </lineage>
</organism>
<dbReference type="InterPro" id="IPR009910">
    <property type="entry name" value="DUF1450"/>
</dbReference>
<name>A0ABT5VIQ3_9BACI</name>
<accession>A0ABT5VIQ3</accession>
<dbReference type="Pfam" id="PF07293">
    <property type="entry name" value="DUF1450"/>
    <property type="match status" value="1"/>
</dbReference>
<sequence length="73" mass="8473">MAHQMECCFINRLNGSEAIFSKLEKRPNVKVETFNCIGNCHQCSEEFHCVLNGERLRASTPEQLYEIIIEKLK</sequence>
<reference evidence="1" key="1">
    <citation type="submission" date="2024-05" db="EMBL/GenBank/DDBJ databases">
        <title>Alkalihalobacillus sp. strain MEB203 novel alkaliphilic bacterium from Lonar Lake, India.</title>
        <authorList>
            <person name="Joshi A."/>
            <person name="Thite S."/>
            <person name="Mengade P."/>
        </authorList>
    </citation>
    <scope>NUCLEOTIDE SEQUENCE</scope>
    <source>
        <strain evidence="1">MEB 203</strain>
    </source>
</reference>
<dbReference type="Proteomes" id="UP001148125">
    <property type="component" value="Unassembled WGS sequence"/>
</dbReference>
<evidence type="ECO:0000313" key="2">
    <source>
        <dbReference type="Proteomes" id="UP001148125"/>
    </source>
</evidence>
<evidence type="ECO:0000313" key="1">
    <source>
        <dbReference type="EMBL" id="MDE5415331.1"/>
    </source>
</evidence>
<gene>
    <name evidence="1" type="ORF">N7Z68_18385</name>
</gene>
<protein>
    <submittedName>
        <fullName evidence="1">YuzB family protein</fullName>
    </submittedName>
</protein>
<proteinExistence type="predicted"/>
<dbReference type="RefSeq" id="WP_275119932.1">
    <property type="nucleotide sequence ID" value="NZ_JAOTPO010000015.1"/>
</dbReference>
<dbReference type="EMBL" id="JAOTPO010000015">
    <property type="protein sequence ID" value="MDE5415331.1"/>
    <property type="molecule type" value="Genomic_DNA"/>
</dbReference>
<comment type="caution">
    <text evidence="1">The sequence shown here is derived from an EMBL/GenBank/DDBJ whole genome shotgun (WGS) entry which is preliminary data.</text>
</comment>
<keyword evidence="2" id="KW-1185">Reference proteome</keyword>